<dbReference type="AlphaFoldDB" id="A0ABD6D2H1"/>
<gene>
    <name evidence="2" type="ORF">ACFSBW_00730</name>
</gene>
<reference evidence="2 3" key="1">
    <citation type="journal article" date="2019" name="Int. J. Syst. Evol. Microbiol.">
        <title>The Global Catalogue of Microorganisms (GCM) 10K type strain sequencing project: providing services to taxonomists for standard genome sequencing and annotation.</title>
        <authorList>
            <consortium name="The Broad Institute Genomics Platform"/>
            <consortium name="The Broad Institute Genome Sequencing Center for Infectious Disease"/>
            <person name="Wu L."/>
            <person name="Ma J."/>
        </authorList>
    </citation>
    <scope>NUCLEOTIDE SEQUENCE [LARGE SCALE GENOMIC DNA]</scope>
    <source>
        <strain evidence="2 3">CGMCC 1.10593</strain>
    </source>
</reference>
<evidence type="ECO:0000313" key="3">
    <source>
        <dbReference type="Proteomes" id="UP001597052"/>
    </source>
</evidence>
<keyword evidence="3" id="KW-1185">Reference proteome</keyword>
<evidence type="ECO:0000256" key="1">
    <source>
        <dbReference type="SAM" id="MobiDB-lite"/>
    </source>
</evidence>
<feature type="compositionally biased region" description="Basic and acidic residues" evidence="1">
    <location>
        <begin position="10"/>
        <end position="36"/>
    </location>
</feature>
<organism evidence="2 3">
    <name type="scientific">Halohasta litorea</name>
    <dbReference type="NCBI Taxonomy" id="869891"/>
    <lineage>
        <taxon>Archaea</taxon>
        <taxon>Methanobacteriati</taxon>
        <taxon>Methanobacteriota</taxon>
        <taxon>Stenosarchaea group</taxon>
        <taxon>Halobacteria</taxon>
        <taxon>Halobacteriales</taxon>
        <taxon>Haloferacaceae</taxon>
        <taxon>Halohasta</taxon>
    </lineage>
</organism>
<name>A0ABD6D2H1_9EURY</name>
<dbReference type="RefSeq" id="WP_256397403.1">
    <property type="nucleotide sequence ID" value="NZ_JANHDJ010000007.1"/>
</dbReference>
<proteinExistence type="predicted"/>
<dbReference type="EMBL" id="JBHUDM010000001">
    <property type="protein sequence ID" value="MFD1640399.1"/>
    <property type="molecule type" value="Genomic_DNA"/>
</dbReference>
<comment type="caution">
    <text evidence="2">The sequence shown here is derived from an EMBL/GenBank/DDBJ whole genome shotgun (WGS) entry which is preliminary data.</text>
</comment>
<feature type="region of interest" description="Disordered" evidence="1">
    <location>
        <begin position="1"/>
        <end position="38"/>
    </location>
</feature>
<sequence>MAVRPIAEGGVHESAIDHEDAREMFYPDGRMPRERSPSWPVRFTGRFDCRDREQ</sequence>
<evidence type="ECO:0000313" key="2">
    <source>
        <dbReference type="EMBL" id="MFD1640399.1"/>
    </source>
</evidence>
<dbReference type="Proteomes" id="UP001597052">
    <property type="component" value="Unassembled WGS sequence"/>
</dbReference>
<accession>A0ABD6D2H1</accession>
<protein>
    <submittedName>
        <fullName evidence="2">Uncharacterized protein</fullName>
    </submittedName>
</protein>